<sequence length="255" mass="25701">MPATRHAIRTLRQALLGLTIGCLASGALAAQDTPKNLRGTITKLSGDGFTVESVTDGSSHRVTIGDNTRLAAVSESSLDEIEEGTFIGTANVPGEDGQPARALEMVIFPDSMKGTGEGDYPWDMPRGATQSGSGGEKLGGSGSGSTMTNGTVSASDAKSGDTGGKMGGASSGSTMTNGTVDNAADEDGMMTLTVDYGDGSKQIRVPSDVPTVMVSKGSKDDLEAGAAVFVAGDLGQDPIQAKAVIVGRDGTVPPM</sequence>
<feature type="region of interest" description="Disordered" evidence="1">
    <location>
        <begin position="112"/>
        <end position="184"/>
    </location>
</feature>
<gene>
    <name evidence="3" type="ORF">GCM10023342_09590</name>
</gene>
<name>A0ABP9R843_9GAMM</name>
<dbReference type="RefSeq" id="WP_031384321.1">
    <property type="nucleotide sequence ID" value="NZ_BAABKI010000011.1"/>
</dbReference>
<dbReference type="EMBL" id="BAABKI010000011">
    <property type="protein sequence ID" value="GAA5172643.1"/>
    <property type="molecule type" value="Genomic_DNA"/>
</dbReference>
<reference evidence="4" key="1">
    <citation type="journal article" date="2019" name="Int. J. Syst. Evol. Microbiol.">
        <title>The Global Catalogue of Microorganisms (GCM) 10K type strain sequencing project: providing services to taxonomists for standard genome sequencing and annotation.</title>
        <authorList>
            <consortium name="The Broad Institute Genomics Platform"/>
            <consortium name="The Broad Institute Genome Sequencing Center for Infectious Disease"/>
            <person name="Wu L."/>
            <person name="Ma J."/>
        </authorList>
    </citation>
    <scope>NUCLEOTIDE SEQUENCE [LARGE SCALE GENOMIC DNA]</scope>
    <source>
        <strain evidence="4">JCM 18472</strain>
    </source>
</reference>
<feature type="chain" id="PRO_5045314010" description="DUF5666 domain-containing protein" evidence="2">
    <location>
        <begin position="30"/>
        <end position="255"/>
    </location>
</feature>
<feature type="compositionally biased region" description="Polar residues" evidence="1">
    <location>
        <begin position="171"/>
        <end position="180"/>
    </location>
</feature>
<dbReference type="Proteomes" id="UP001500074">
    <property type="component" value="Unassembled WGS sequence"/>
</dbReference>
<protein>
    <recommendedName>
        <fullName evidence="5">DUF5666 domain-containing protein</fullName>
    </recommendedName>
</protein>
<organism evidence="3 4">
    <name type="scientific">Modicisalibacter zincidurans</name>
    <dbReference type="NCBI Taxonomy" id="1178777"/>
    <lineage>
        <taxon>Bacteria</taxon>
        <taxon>Pseudomonadati</taxon>
        <taxon>Pseudomonadota</taxon>
        <taxon>Gammaproteobacteria</taxon>
        <taxon>Oceanospirillales</taxon>
        <taxon>Halomonadaceae</taxon>
        <taxon>Modicisalibacter</taxon>
    </lineage>
</organism>
<evidence type="ECO:0000313" key="4">
    <source>
        <dbReference type="Proteomes" id="UP001500074"/>
    </source>
</evidence>
<feature type="compositionally biased region" description="Gly residues" evidence="1">
    <location>
        <begin position="132"/>
        <end position="143"/>
    </location>
</feature>
<accession>A0ABP9R843</accession>
<evidence type="ECO:0000313" key="3">
    <source>
        <dbReference type="EMBL" id="GAA5172643.1"/>
    </source>
</evidence>
<evidence type="ECO:0008006" key="5">
    <source>
        <dbReference type="Google" id="ProtNLM"/>
    </source>
</evidence>
<evidence type="ECO:0000256" key="2">
    <source>
        <dbReference type="SAM" id="SignalP"/>
    </source>
</evidence>
<comment type="caution">
    <text evidence="3">The sequence shown here is derived from an EMBL/GenBank/DDBJ whole genome shotgun (WGS) entry which is preliminary data.</text>
</comment>
<evidence type="ECO:0000256" key="1">
    <source>
        <dbReference type="SAM" id="MobiDB-lite"/>
    </source>
</evidence>
<feature type="signal peptide" evidence="2">
    <location>
        <begin position="1"/>
        <end position="29"/>
    </location>
</feature>
<keyword evidence="2" id="KW-0732">Signal</keyword>
<feature type="compositionally biased region" description="Gly residues" evidence="1">
    <location>
        <begin position="161"/>
        <end position="170"/>
    </location>
</feature>
<keyword evidence="4" id="KW-1185">Reference proteome</keyword>
<proteinExistence type="predicted"/>